<keyword evidence="4" id="KW-0233">DNA recombination</keyword>
<evidence type="ECO:0000259" key="5">
    <source>
        <dbReference type="PROSITE" id="PS51898"/>
    </source>
</evidence>
<dbReference type="PANTHER" id="PTHR30629:SF6">
    <property type="entry name" value="PROPHAGE INTEGRASE INTA-RELATED"/>
    <property type="match status" value="1"/>
</dbReference>
<keyword evidence="3 6" id="KW-0238">DNA-binding</keyword>
<dbReference type="GO" id="GO:0006310">
    <property type="term" value="P:DNA recombination"/>
    <property type="evidence" value="ECO:0007669"/>
    <property type="project" value="UniProtKB-KW"/>
</dbReference>
<dbReference type="Pfam" id="PF13356">
    <property type="entry name" value="Arm-DNA-bind_3"/>
    <property type="match status" value="1"/>
</dbReference>
<comment type="caution">
    <text evidence="6">The sequence shown here is derived from an EMBL/GenBank/DDBJ whole genome shotgun (WGS) entry which is preliminary data.</text>
</comment>
<protein>
    <submittedName>
        <fullName evidence="6">Integrase arm-type DNA-binding domain-containing protein</fullName>
    </submittedName>
</protein>
<dbReference type="InterPro" id="IPR002104">
    <property type="entry name" value="Integrase_catalytic"/>
</dbReference>
<organism evidence="6 7">
    <name type="scientific">Haemophilus haemolyticus</name>
    <dbReference type="NCBI Taxonomy" id="726"/>
    <lineage>
        <taxon>Bacteria</taxon>
        <taxon>Pseudomonadati</taxon>
        <taxon>Pseudomonadota</taxon>
        <taxon>Gammaproteobacteria</taxon>
        <taxon>Pasteurellales</taxon>
        <taxon>Pasteurellaceae</taxon>
        <taxon>Haemophilus</taxon>
    </lineage>
</organism>
<dbReference type="Proteomes" id="UP000590599">
    <property type="component" value="Unassembled WGS sequence"/>
</dbReference>
<gene>
    <name evidence="6" type="ORF">HZI69_02370</name>
</gene>
<dbReference type="Gene3D" id="3.30.160.390">
    <property type="entry name" value="Integrase, DNA-binding domain"/>
    <property type="match status" value="1"/>
</dbReference>
<dbReference type="Pfam" id="PF00589">
    <property type="entry name" value="Phage_integrase"/>
    <property type="match status" value="1"/>
</dbReference>
<evidence type="ECO:0000256" key="4">
    <source>
        <dbReference type="ARBA" id="ARBA00023172"/>
    </source>
</evidence>
<dbReference type="Pfam" id="PF22022">
    <property type="entry name" value="Phage_int_M"/>
    <property type="match status" value="1"/>
</dbReference>
<sequence>MARTTKTLSNTQIEKAKPKDKPYKLIDGQGLFLSITPNGSKLWRFNYYKPFTTPPKRTEISLGSFPDLSLAEARAIREEYRALLAQNIDPKTHREHLHKTKTDDLANTYESMAWAWFEYRKTKKNFSLDYQKDVASLIRRNLLPHFGALPISAITAPMALKAFKRYQDEGTLEKLKRTIQKHNEIMSYALHRGYISSNPTEKISREFDSPTVEHFKTIKPEDLGEFIYTLNNAQIHLQTRFLILWQMLTMTRPNEAATARYEDIDEQARIWTIYIKKEIKETDKGREHKITLSRQAMALLREIKKRSESKVYLFPSAKNPQTHVNTQTANSAIKRMGYHGKLVAHGLRAIASTYLNDKGYDSELIEVALSHMKSDRIKAAYDRGERLEQRFKLLQVWGDFIEECSNGALPKHHLKMVV</sequence>
<comment type="similarity">
    <text evidence="1">Belongs to the 'phage' integrase family.</text>
</comment>
<dbReference type="Gene3D" id="1.10.150.130">
    <property type="match status" value="1"/>
</dbReference>
<dbReference type="InterPro" id="IPR050808">
    <property type="entry name" value="Phage_Integrase"/>
</dbReference>
<dbReference type="Gene3D" id="1.10.443.10">
    <property type="entry name" value="Intergrase catalytic core"/>
    <property type="match status" value="1"/>
</dbReference>
<accession>A0A852PW75</accession>
<dbReference type="PROSITE" id="PS51898">
    <property type="entry name" value="TYR_RECOMBINASE"/>
    <property type="match status" value="1"/>
</dbReference>
<reference evidence="6 7" key="1">
    <citation type="submission" date="2020-07" db="EMBL/GenBank/DDBJ databases">
        <title>Genus Haemophilus, Bergeys manual.</title>
        <authorList>
            <person name="Noerskov-Lauritsen N."/>
        </authorList>
    </citation>
    <scope>NUCLEOTIDE SEQUENCE [LARGE SCALE GENOMIC DNA]</scope>
    <source>
        <strain evidence="6 7">CCUG30047</strain>
    </source>
</reference>
<keyword evidence="2" id="KW-0229">DNA integration</keyword>
<evidence type="ECO:0000313" key="7">
    <source>
        <dbReference type="Proteomes" id="UP000590599"/>
    </source>
</evidence>
<evidence type="ECO:0000256" key="3">
    <source>
        <dbReference type="ARBA" id="ARBA00023125"/>
    </source>
</evidence>
<dbReference type="GO" id="GO:0003677">
    <property type="term" value="F:DNA binding"/>
    <property type="evidence" value="ECO:0007669"/>
    <property type="project" value="UniProtKB-KW"/>
</dbReference>
<dbReference type="InterPro" id="IPR013762">
    <property type="entry name" value="Integrase-like_cat_sf"/>
</dbReference>
<dbReference type="InterPro" id="IPR011010">
    <property type="entry name" value="DNA_brk_join_enz"/>
</dbReference>
<evidence type="ECO:0000256" key="2">
    <source>
        <dbReference type="ARBA" id="ARBA00022908"/>
    </source>
</evidence>
<feature type="domain" description="Tyr recombinase" evidence="5">
    <location>
        <begin position="213"/>
        <end position="395"/>
    </location>
</feature>
<dbReference type="PANTHER" id="PTHR30629">
    <property type="entry name" value="PROPHAGE INTEGRASE"/>
    <property type="match status" value="1"/>
</dbReference>
<dbReference type="InterPro" id="IPR038488">
    <property type="entry name" value="Integrase_DNA-bd_sf"/>
</dbReference>
<dbReference type="AlphaFoldDB" id="A0A852PW75"/>
<dbReference type="InterPro" id="IPR025166">
    <property type="entry name" value="Integrase_DNA_bind_dom"/>
</dbReference>
<dbReference type="EMBL" id="JACBKA010000003">
    <property type="protein sequence ID" value="NYA26693.1"/>
    <property type="molecule type" value="Genomic_DNA"/>
</dbReference>
<name>A0A852PW75_HAEHA</name>
<dbReference type="RefSeq" id="WP_179227195.1">
    <property type="nucleotide sequence ID" value="NZ_JACBKA010000003.1"/>
</dbReference>
<proteinExistence type="inferred from homology"/>
<evidence type="ECO:0000256" key="1">
    <source>
        <dbReference type="ARBA" id="ARBA00008857"/>
    </source>
</evidence>
<dbReference type="InterPro" id="IPR053876">
    <property type="entry name" value="Phage_int_M"/>
</dbReference>
<evidence type="ECO:0000313" key="6">
    <source>
        <dbReference type="EMBL" id="NYA26693.1"/>
    </source>
</evidence>
<dbReference type="SUPFAM" id="SSF56349">
    <property type="entry name" value="DNA breaking-rejoining enzymes"/>
    <property type="match status" value="1"/>
</dbReference>
<dbReference type="CDD" id="cd00801">
    <property type="entry name" value="INT_P4_C"/>
    <property type="match status" value="1"/>
</dbReference>
<dbReference type="InterPro" id="IPR010998">
    <property type="entry name" value="Integrase_recombinase_N"/>
</dbReference>
<dbReference type="GO" id="GO:0015074">
    <property type="term" value="P:DNA integration"/>
    <property type="evidence" value="ECO:0007669"/>
    <property type="project" value="UniProtKB-KW"/>
</dbReference>